<name>A0ABP7WRY4_9SPHI</name>
<dbReference type="InterPro" id="IPR038139">
    <property type="entry name" value="NlpE_C_sf"/>
</dbReference>
<feature type="domain" description="NlpE C-terminal OB" evidence="2">
    <location>
        <begin position="34"/>
        <end position="119"/>
    </location>
</feature>
<accession>A0ABP7WRY4</accession>
<reference evidence="4" key="1">
    <citation type="journal article" date="2019" name="Int. J. Syst. Evol. Microbiol.">
        <title>The Global Catalogue of Microorganisms (GCM) 10K type strain sequencing project: providing services to taxonomists for standard genome sequencing and annotation.</title>
        <authorList>
            <consortium name="The Broad Institute Genomics Platform"/>
            <consortium name="The Broad Institute Genome Sequencing Center for Infectious Disease"/>
            <person name="Wu L."/>
            <person name="Ma J."/>
        </authorList>
    </citation>
    <scope>NUCLEOTIDE SEQUENCE [LARGE SCALE GENOMIC DNA]</scope>
    <source>
        <strain evidence="4">JCM 17085</strain>
    </source>
</reference>
<evidence type="ECO:0000256" key="1">
    <source>
        <dbReference type="SAM" id="SignalP"/>
    </source>
</evidence>
<organism evidence="3 4">
    <name type="scientific">Mucilaginibacter panaciglaebae</name>
    <dbReference type="NCBI Taxonomy" id="502331"/>
    <lineage>
        <taxon>Bacteria</taxon>
        <taxon>Pseudomonadati</taxon>
        <taxon>Bacteroidota</taxon>
        <taxon>Sphingobacteriia</taxon>
        <taxon>Sphingobacteriales</taxon>
        <taxon>Sphingobacteriaceae</taxon>
        <taxon>Mucilaginibacter</taxon>
    </lineage>
</organism>
<evidence type="ECO:0000313" key="4">
    <source>
        <dbReference type="Proteomes" id="UP001500841"/>
    </source>
</evidence>
<dbReference type="RefSeq" id="WP_345103105.1">
    <property type="nucleotide sequence ID" value="NZ_BAABCV010000005.1"/>
</dbReference>
<keyword evidence="4" id="KW-1185">Reference proteome</keyword>
<dbReference type="Gene3D" id="2.40.50.540">
    <property type="match status" value="1"/>
</dbReference>
<dbReference type="Pfam" id="PF17185">
    <property type="entry name" value="NlpE_C"/>
    <property type="match status" value="1"/>
</dbReference>
<keyword evidence="1" id="KW-0732">Signal</keyword>
<evidence type="ECO:0000313" key="3">
    <source>
        <dbReference type="EMBL" id="GAA4095317.1"/>
    </source>
</evidence>
<gene>
    <name evidence="3" type="ORF">GCM10022392_17970</name>
</gene>
<evidence type="ECO:0000259" key="2">
    <source>
        <dbReference type="Pfam" id="PF17185"/>
    </source>
</evidence>
<comment type="caution">
    <text evidence="3">The sequence shown here is derived from an EMBL/GenBank/DDBJ whole genome shotgun (WGS) entry which is preliminary data.</text>
</comment>
<sequence length="125" mass="13752">MRLNKTSGILLLLAMTVVTACNHKDKKTEARAREVFKGLYSFAPGAKLFQFCGGQSQYWAADSSAQLELKYSQLINFEQSGTQVYAEVEGYKTKSATNGEAAAYDSTLIVKKVIKITKDIPEGCK</sequence>
<dbReference type="PROSITE" id="PS51257">
    <property type="entry name" value="PROKAR_LIPOPROTEIN"/>
    <property type="match status" value="1"/>
</dbReference>
<dbReference type="EMBL" id="BAABCV010000005">
    <property type="protein sequence ID" value="GAA4095317.1"/>
    <property type="molecule type" value="Genomic_DNA"/>
</dbReference>
<protein>
    <recommendedName>
        <fullName evidence="2">NlpE C-terminal OB domain-containing protein</fullName>
    </recommendedName>
</protein>
<dbReference type="InterPro" id="IPR033450">
    <property type="entry name" value="NlpE_C"/>
</dbReference>
<feature type="signal peptide" evidence="1">
    <location>
        <begin position="1"/>
        <end position="20"/>
    </location>
</feature>
<feature type="chain" id="PRO_5045355175" description="NlpE C-terminal OB domain-containing protein" evidence="1">
    <location>
        <begin position="21"/>
        <end position="125"/>
    </location>
</feature>
<dbReference type="Proteomes" id="UP001500841">
    <property type="component" value="Unassembled WGS sequence"/>
</dbReference>
<proteinExistence type="predicted"/>